<dbReference type="InterPro" id="IPR050109">
    <property type="entry name" value="HTH-type_TetR-like_transc_reg"/>
</dbReference>
<gene>
    <name evidence="4" type="ORF">JE024_33195</name>
</gene>
<feature type="domain" description="HTH tetR-type" evidence="3">
    <location>
        <begin position="43"/>
        <end position="103"/>
    </location>
</feature>
<sequence length="233" mass="25382">MSRGPSSGVPDRRCILCRHGEDPGERCTVASSQAETGWRSYPDGTLPPILGTALACFVEHGYHGTSIRAVAARAGLSVPGLYYHYPSKQALLVAIVSHAMDDLWQRSLAALEEAGDDAARRLDLLVECLVLFHAHRRDLAFIASSEIRSLTGQARTTYIGARDRQQRLMDGVIEDGVARKVFTTAYPRDVSRAVVTMCTGVAQWYSADGPHSPRQLAERYRAMTRGTVGAPAV</sequence>
<dbReference type="Pfam" id="PF17932">
    <property type="entry name" value="TetR_C_24"/>
    <property type="match status" value="1"/>
</dbReference>
<dbReference type="SUPFAM" id="SSF46689">
    <property type="entry name" value="Homeodomain-like"/>
    <property type="match status" value="1"/>
</dbReference>
<dbReference type="Gene3D" id="1.10.357.10">
    <property type="entry name" value="Tetracycline Repressor, domain 2"/>
    <property type="match status" value="1"/>
</dbReference>
<evidence type="ECO:0000313" key="4">
    <source>
        <dbReference type="EMBL" id="MBM9623456.1"/>
    </source>
</evidence>
<comment type="caution">
    <text evidence="4">The sequence shown here is derived from an EMBL/GenBank/DDBJ whole genome shotgun (WGS) entry which is preliminary data.</text>
</comment>
<proteinExistence type="predicted"/>
<dbReference type="InterPro" id="IPR001647">
    <property type="entry name" value="HTH_TetR"/>
</dbReference>
<evidence type="ECO:0000259" key="3">
    <source>
        <dbReference type="PROSITE" id="PS50977"/>
    </source>
</evidence>
<dbReference type="EMBL" id="JAFEJA010000002">
    <property type="protein sequence ID" value="MBM9623456.1"/>
    <property type="molecule type" value="Genomic_DNA"/>
</dbReference>
<dbReference type="PANTHER" id="PTHR30055">
    <property type="entry name" value="HTH-TYPE TRANSCRIPTIONAL REGULATOR RUTR"/>
    <property type="match status" value="1"/>
</dbReference>
<accession>A0ABS2V0U7</accession>
<evidence type="ECO:0000313" key="5">
    <source>
        <dbReference type="Proteomes" id="UP000664109"/>
    </source>
</evidence>
<dbReference type="PANTHER" id="PTHR30055:SF237">
    <property type="entry name" value="TRANSCRIPTIONAL REPRESSOR MCE3R"/>
    <property type="match status" value="1"/>
</dbReference>
<dbReference type="SUPFAM" id="SSF48498">
    <property type="entry name" value="Tetracyclin repressor-like, C-terminal domain"/>
    <property type="match status" value="1"/>
</dbReference>
<name>A0ABS2V0U7_9ACTN</name>
<dbReference type="Pfam" id="PF00440">
    <property type="entry name" value="TetR_N"/>
    <property type="match status" value="1"/>
</dbReference>
<keyword evidence="5" id="KW-1185">Reference proteome</keyword>
<protein>
    <submittedName>
        <fullName evidence="4">TetR family transcriptional regulator</fullName>
    </submittedName>
</protein>
<evidence type="ECO:0000256" key="1">
    <source>
        <dbReference type="ARBA" id="ARBA00023125"/>
    </source>
</evidence>
<dbReference type="PROSITE" id="PS50977">
    <property type="entry name" value="HTH_TETR_2"/>
    <property type="match status" value="1"/>
</dbReference>
<feature type="DNA-binding region" description="H-T-H motif" evidence="2">
    <location>
        <begin position="66"/>
        <end position="85"/>
    </location>
</feature>
<dbReference type="InterPro" id="IPR009057">
    <property type="entry name" value="Homeodomain-like_sf"/>
</dbReference>
<keyword evidence="1 2" id="KW-0238">DNA-binding</keyword>
<dbReference type="InterPro" id="IPR036271">
    <property type="entry name" value="Tet_transcr_reg_TetR-rel_C_sf"/>
</dbReference>
<evidence type="ECO:0000256" key="2">
    <source>
        <dbReference type="PROSITE-ProRule" id="PRU00335"/>
    </source>
</evidence>
<organism evidence="4 5">
    <name type="scientific">Streptomyces zhihengii</name>
    <dbReference type="NCBI Taxonomy" id="1818004"/>
    <lineage>
        <taxon>Bacteria</taxon>
        <taxon>Bacillati</taxon>
        <taxon>Actinomycetota</taxon>
        <taxon>Actinomycetes</taxon>
        <taxon>Kitasatosporales</taxon>
        <taxon>Streptomycetaceae</taxon>
        <taxon>Streptomyces</taxon>
    </lineage>
</organism>
<dbReference type="PRINTS" id="PR00455">
    <property type="entry name" value="HTHTETR"/>
</dbReference>
<reference evidence="4 5" key="1">
    <citation type="journal article" date="2016" name="Arch. Microbiol.">
        <title>Streptomyces zhihengii sp. nov., isolated from rhizospheric soil of Psammosilene tunicoides.</title>
        <authorList>
            <person name="Huang M.J."/>
            <person name="Fei J.J."/>
            <person name="Salam N."/>
            <person name="Kim C.J."/>
            <person name="Hozzein W.N."/>
            <person name="Xiao M."/>
            <person name="Huang H.Q."/>
            <person name="Li W.J."/>
        </authorList>
    </citation>
    <scope>NUCLEOTIDE SEQUENCE [LARGE SCALE GENOMIC DNA]</scope>
    <source>
        <strain evidence="4 5">YIM T102</strain>
    </source>
</reference>
<dbReference type="Proteomes" id="UP000664109">
    <property type="component" value="Unassembled WGS sequence"/>
</dbReference>
<dbReference type="InterPro" id="IPR041490">
    <property type="entry name" value="KstR2_TetR_C"/>
</dbReference>